<dbReference type="PANTHER" id="PTHR22807">
    <property type="entry name" value="NOP2 YEAST -RELATED NOL1/NOP2/FMU SUN DOMAIN-CONTAINING"/>
    <property type="match status" value="1"/>
</dbReference>
<feature type="binding site" evidence="7 8">
    <location>
        <position position="187"/>
    </location>
    <ligand>
        <name>S-adenosyl-L-methionine</name>
        <dbReference type="ChEBI" id="CHEBI:59789"/>
    </ligand>
</feature>
<dbReference type="Gene3D" id="3.40.50.150">
    <property type="entry name" value="Vaccinia Virus protein VP39"/>
    <property type="match status" value="1"/>
</dbReference>
<evidence type="ECO:0000256" key="1">
    <source>
        <dbReference type="ARBA" id="ARBA00022490"/>
    </source>
</evidence>
<evidence type="ECO:0000256" key="6">
    <source>
        <dbReference type="ARBA" id="ARBA00022884"/>
    </source>
</evidence>
<comment type="caution">
    <text evidence="10">The sequence shown here is derived from an EMBL/GenBank/DDBJ whole genome shotgun (WGS) entry which is preliminary data.</text>
</comment>
<evidence type="ECO:0000313" key="10">
    <source>
        <dbReference type="EMBL" id="GLP98081.1"/>
    </source>
</evidence>
<evidence type="ECO:0000256" key="4">
    <source>
        <dbReference type="ARBA" id="ARBA00022679"/>
    </source>
</evidence>
<feature type="binding site" evidence="7 8">
    <location>
        <position position="205"/>
    </location>
    <ligand>
        <name>S-adenosyl-L-methionine</name>
        <dbReference type="ChEBI" id="CHEBI:59789"/>
    </ligand>
</feature>
<dbReference type="EC" id="2.1.1.178" evidence="7"/>
<dbReference type="SUPFAM" id="SSF53335">
    <property type="entry name" value="S-adenosyl-L-methionine-dependent methyltransferases"/>
    <property type="match status" value="1"/>
</dbReference>
<comment type="subcellular location">
    <subcellularLocation>
        <location evidence="7">Cytoplasm</location>
    </subcellularLocation>
</comment>
<keyword evidence="6 7" id="KW-0694">RNA-binding</keyword>
<dbReference type="RefSeq" id="WP_095507196.1">
    <property type="nucleotide sequence ID" value="NZ_BSNC01000016.1"/>
</dbReference>
<dbReference type="Pfam" id="PF01189">
    <property type="entry name" value="Methyltr_RsmB-F"/>
    <property type="match status" value="1"/>
</dbReference>
<evidence type="ECO:0000259" key="9">
    <source>
        <dbReference type="PROSITE" id="PS51686"/>
    </source>
</evidence>
<feature type="active site" description="Nucleophile" evidence="7 8">
    <location>
        <position position="258"/>
    </location>
</feature>
<comment type="function">
    <text evidence="7">Specifically methylates the cytosine at position 1407 (m5C1407) of 16S rRNA.</text>
</comment>
<feature type="binding site" evidence="7 8">
    <location>
        <begin position="136"/>
        <end position="142"/>
    </location>
    <ligand>
        <name>S-adenosyl-L-methionine</name>
        <dbReference type="ChEBI" id="CHEBI:59789"/>
    </ligand>
</feature>
<dbReference type="GO" id="GO:0009383">
    <property type="term" value="F:rRNA (cytosine-C5-)-methyltransferase activity"/>
    <property type="evidence" value="ECO:0007669"/>
    <property type="project" value="TreeGrafter"/>
</dbReference>
<name>A0AA37W063_9GAMM</name>
<dbReference type="Proteomes" id="UP001161422">
    <property type="component" value="Unassembled WGS sequence"/>
</dbReference>
<dbReference type="GO" id="GO:0070475">
    <property type="term" value="P:rRNA base methylation"/>
    <property type="evidence" value="ECO:0007669"/>
    <property type="project" value="TreeGrafter"/>
</dbReference>
<dbReference type="InterPro" id="IPR023267">
    <property type="entry name" value="RCMT"/>
</dbReference>
<keyword evidence="11" id="KW-1185">Reference proteome</keyword>
<evidence type="ECO:0000256" key="5">
    <source>
        <dbReference type="ARBA" id="ARBA00022691"/>
    </source>
</evidence>
<dbReference type="AlphaFoldDB" id="A0AA37W063"/>
<evidence type="ECO:0000256" key="7">
    <source>
        <dbReference type="HAMAP-Rule" id="MF_01579"/>
    </source>
</evidence>
<proteinExistence type="inferred from homology"/>
<evidence type="ECO:0000256" key="2">
    <source>
        <dbReference type="ARBA" id="ARBA00022552"/>
    </source>
</evidence>
<evidence type="ECO:0000256" key="8">
    <source>
        <dbReference type="PROSITE-ProRule" id="PRU01023"/>
    </source>
</evidence>
<reference evidence="10" key="1">
    <citation type="journal article" date="2014" name="Int. J. Syst. Evol. Microbiol.">
        <title>Complete genome sequence of Corynebacterium casei LMG S-19264T (=DSM 44701T), isolated from a smear-ripened cheese.</title>
        <authorList>
            <consortium name="US DOE Joint Genome Institute (JGI-PGF)"/>
            <person name="Walter F."/>
            <person name="Albersmeier A."/>
            <person name="Kalinowski J."/>
            <person name="Ruckert C."/>
        </authorList>
    </citation>
    <scope>NUCLEOTIDE SEQUENCE</scope>
    <source>
        <strain evidence="10">NBRC 101628</strain>
    </source>
</reference>
<dbReference type="InterPro" id="IPR001678">
    <property type="entry name" value="MeTrfase_RsmB-F_NOP2_dom"/>
</dbReference>
<keyword evidence="2 7" id="KW-0698">rRNA processing</keyword>
<dbReference type="InterPro" id="IPR023545">
    <property type="entry name" value="rRNA_ssu_MeTfrase_F"/>
</dbReference>
<dbReference type="InterPro" id="IPR031341">
    <property type="entry name" value="Methyltr_RsmF_N"/>
</dbReference>
<dbReference type="Pfam" id="PF17125">
    <property type="entry name" value="Methyltr_RsmF_N"/>
    <property type="match status" value="1"/>
</dbReference>
<dbReference type="GO" id="GO:0005737">
    <property type="term" value="C:cytoplasm"/>
    <property type="evidence" value="ECO:0007669"/>
    <property type="project" value="UniProtKB-SubCell"/>
</dbReference>
<dbReference type="GO" id="GO:0003723">
    <property type="term" value="F:RNA binding"/>
    <property type="evidence" value="ECO:0007669"/>
    <property type="project" value="UniProtKB-UniRule"/>
</dbReference>
<dbReference type="InterPro" id="IPR048457">
    <property type="entry name" value="YebU_pre-PUA_dom"/>
</dbReference>
<dbReference type="NCBIfam" id="NF008898">
    <property type="entry name" value="PRK11933.1"/>
    <property type="match status" value="1"/>
</dbReference>
<dbReference type="EMBL" id="BSNC01000016">
    <property type="protein sequence ID" value="GLP98081.1"/>
    <property type="molecule type" value="Genomic_DNA"/>
</dbReference>
<keyword evidence="4 7" id="KW-0808">Transferase</keyword>
<keyword evidence="1 7" id="KW-0963">Cytoplasm</keyword>
<dbReference type="PRINTS" id="PR02008">
    <property type="entry name" value="RCMTFAMILY"/>
</dbReference>
<protein>
    <recommendedName>
        <fullName evidence="7">Ribosomal RNA small subunit methyltransferase F</fullName>
        <ecNumber evidence="7">2.1.1.178</ecNumber>
    </recommendedName>
    <alternativeName>
        <fullName evidence="7">16S rRNA m5C1407 methyltransferase</fullName>
    </alternativeName>
    <alternativeName>
        <fullName evidence="7">rRNA (cytosine-C(5)-)-methyltransferase RsmF</fullName>
    </alternativeName>
</protein>
<evidence type="ECO:0000313" key="11">
    <source>
        <dbReference type="Proteomes" id="UP001161422"/>
    </source>
</evidence>
<feature type="binding site" evidence="7 8">
    <location>
        <position position="160"/>
    </location>
    <ligand>
        <name>S-adenosyl-L-methionine</name>
        <dbReference type="ChEBI" id="CHEBI:59789"/>
    </ligand>
</feature>
<organism evidence="10 11">
    <name type="scientific">Paraferrimonas sedimenticola</name>
    <dbReference type="NCBI Taxonomy" id="375674"/>
    <lineage>
        <taxon>Bacteria</taxon>
        <taxon>Pseudomonadati</taxon>
        <taxon>Pseudomonadota</taxon>
        <taxon>Gammaproteobacteria</taxon>
        <taxon>Alteromonadales</taxon>
        <taxon>Ferrimonadaceae</taxon>
        <taxon>Paraferrimonas</taxon>
    </lineage>
</organism>
<dbReference type="InterPro" id="IPR027391">
    <property type="entry name" value="Nol1_Nop2_Fmu_2"/>
</dbReference>
<keyword evidence="3 7" id="KW-0489">Methyltransferase</keyword>
<gene>
    <name evidence="7 10" type="primary">rsmF</name>
    <name evidence="10" type="ORF">GCM10007895_33880</name>
</gene>
<comment type="catalytic activity">
    <reaction evidence="7">
        <text>cytidine(1407) in 16S rRNA + S-adenosyl-L-methionine = 5-methylcytidine(1407) in 16S rRNA + S-adenosyl-L-homocysteine + H(+)</text>
        <dbReference type="Rhea" id="RHEA:42756"/>
        <dbReference type="Rhea" id="RHEA-COMP:10223"/>
        <dbReference type="Rhea" id="RHEA-COMP:10224"/>
        <dbReference type="ChEBI" id="CHEBI:15378"/>
        <dbReference type="ChEBI" id="CHEBI:57856"/>
        <dbReference type="ChEBI" id="CHEBI:59789"/>
        <dbReference type="ChEBI" id="CHEBI:74483"/>
        <dbReference type="ChEBI" id="CHEBI:82748"/>
        <dbReference type="EC" id="2.1.1.178"/>
    </reaction>
</comment>
<accession>A0AA37W063</accession>
<reference evidence="10" key="2">
    <citation type="submission" date="2023-01" db="EMBL/GenBank/DDBJ databases">
        <title>Draft genome sequence of Paraferrimonas sedimenticola strain NBRC 101628.</title>
        <authorList>
            <person name="Sun Q."/>
            <person name="Mori K."/>
        </authorList>
    </citation>
    <scope>NUCLEOTIDE SEQUENCE</scope>
    <source>
        <strain evidence="10">NBRC 101628</strain>
    </source>
</reference>
<dbReference type="PROSITE" id="PS51686">
    <property type="entry name" value="SAM_MT_RSMB_NOP"/>
    <property type="match status" value="1"/>
</dbReference>
<comment type="similarity">
    <text evidence="7 8">Belongs to the class I-like SAM-binding methyltransferase superfamily. RsmB/NOP family.</text>
</comment>
<keyword evidence="5 7" id="KW-0949">S-adenosyl-L-methionine</keyword>
<dbReference type="HAMAP" id="MF_01579">
    <property type="entry name" value="16SrRNA_methyltr_F"/>
    <property type="match status" value="1"/>
</dbReference>
<dbReference type="Gene3D" id="3.10.450.720">
    <property type="match status" value="1"/>
</dbReference>
<evidence type="ECO:0000256" key="3">
    <source>
        <dbReference type="ARBA" id="ARBA00022603"/>
    </source>
</evidence>
<feature type="domain" description="SAM-dependent MTase RsmB/NOP-type" evidence="9">
    <location>
        <begin position="41"/>
        <end position="322"/>
    </location>
</feature>
<dbReference type="PANTHER" id="PTHR22807:SF30">
    <property type="entry name" value="28S RRNA (CYTOSINE(4447)-C(5))-METHYLTRANSFERASE-RELATED"/>
    <property type="match status" value="1"/>
</dbReference>
<sequence length="486" mass="54419">MINFAHFNFQRVSRVTTAPLNPHFLAHIETIMPEHLSMDEFVDYCQRPLRKAIRVNTLKISVDDFIERMSERGWQLAPVPWCDCGFWLSGEDQTQSIANLPEHLSGLFYIQEASSMMPPSALFKDLPEVERLLDVASAPGSKTTQIAALMNNQGVLVANEYSASRIKGLYGNLQRLGIKNTVLTNFDGHVFGHYMYECFDAIQLDAPCGGEGTIRKDKSALDNWGQAHIDAIAQVQKGLMLSAFRALKVGGEMVYSTCTLNHQENQEVCAYLKDTFGEAVEFVSLSGLFEGCEKALTPEGFLHIWPQIFDSEGFFVARIRKTASVPESDETTRPIGKLPFKPASRKQVQLISQYFSQQFGIDLAGQGVIYIREQEFWLFPEAFEPLIGKVRFGRIGIRLADQLKKGFKTHHDAVMALAKPNELSAQVNAEGAKTYLMGRDVPIDTTLPPGECIVVFEDQVLGLAKPVAKRLKNNLPRELVRDRISN</sequence>
<dbReference type="NCBIfam" id="TIGR00446">
    <property type="entry name" value="nop2p"/>
    <property type="match status" value="1"/>
</dbReference>
<dbReference type="Pfam" id="PF13636">
    <property type="entry name" value="Methyltranf_PUA"/>
    <property type="match status" value="1"/>
</dbReference>
<dbReference type="InterPro" id="IPR011023">
    <property type="entry name" value="Nop2p"/>
</dbReference>
<dbReference type="Pfam" id="PF21150">
    <property type="entry name" value="YebU_pre-PUA_dom"/>
    <property type="match status" value="1"/>
</dbReference>
<dbReference type="InterPro" id="IPR029063">
    <property type="entry name" value="SAM-dependent_MTases_sf"/>
</dbReference>
<dbReference type="InterPro" id="IPR049560">
    <property type="entry name" value="MeTrfase_RsmB-F_NOP2_cat"/>
</dbReference>